<organism evidence="2">
    <name type="scientific">viral metagenome</name>
    <dbReference type="NCBI Taxonomy" id="1070528"/>
    <lineage>
        <taxon>unclassified sequences</taxon>
        <taxon>metagenomes</taxon>
        <taxon>organismal metagenomes</taxon>
    </lineage>
</organism>
<name>A0A6M3IME0_9ZZZZ</name>
<keyword evidence="1" id="KW-0812">Transmembrane</keyword>
<keyword evidence="1" id="KW-0472">Membrane</keyword>
<feature type="transmembrane region" description="Helical" evidence="1">
    <location>
        <begin position="20"/>
        <end position="42"/>
    </location>
</feature>
<dbReference type="AlphaFoldDB" id="A0A6M3IME0"/>
<evidence type="ECO:0000256" key="1">
    <source>
        <dbReference type="SAM" id="Phobius"/>
    </source>
</evidence>
<evidence type="ECO:0000313" key="3">
    <source>
        <dbReference type="EMBL" id="QJA72830.1"/>
    </source>
</evidence>
<keyword evidence="1" id="KW-1133">Transmembrane helix</keyword>
<reference evidence="2" key="1">
    <citation type="submission" date="2020-03" db="EMBL/GenBank/DDBJ databases">
        <title>The deep terrestrial virosphere.</title>
        <authorList>
            <person name="Holmfeldt K."/>
            <person name="Nilsson E."/>
            <person name="Simone D."/>
            <person name="Lopez-Fernandez M."/>
            <person name="Wu X."/>
            <person name="de Brujin I."/>
            <person name="Lundin D."/>
            <person name="Andersson A."/>
            <person name="Bertilsson S."/>
            <person name="Dopson M."/>
        </authorList>
    </citation>
    <scope>NUCLEOTIDE SEQUENCE</scope>
    <source>
        <strain evidence="3">MM415A02591</strain>
        <strain evidence="2">MM415B01472</strain>
    </source>
</reference>
<protein>
    <submittedName>
        <fullName evidence="2">Uncharacterized protein</fullName>
    </submittedName>
</protein>
<sequence>MKTKKLRAKVQKQIDSNDNFTSVAILSAEMVALIEVIAPLIHEQEKKVEDVK</sequence>
<dbReference type="EMBL" id="MT141317">
    <property type="protein sequence ID" value="QJA58318.1"/>
    <property type="molecule type" value="Genomic_DNA"/>
</dbReference>
<dbReference type="EMBL" id="MT141981">
    <property type="protein sequence ID" value="QJA72830.1"/>
    <property type="molecule type" value="Genomic_DNA"/>
</dbReference>
<evidence type="ECO:0000313" key="2">
    <source>
        <dbReference type="EMBL" id="QJA58318.1"/>
    </source>
</evidence>
<gene>
    <name evidence="3" type="ORF">MM415A02591_0010</name>
    <name evidence="2" type="ORF">MM415B01472_0026</name>
</gene>
<proteinExistence type="predicted"/>
<accession>A0A6M3IME0</accession>